<gene>
    <name evidence="2" type="ORF">NT6N_19440</name>
</gene>
<protein>
    <recommendedName>
        <fullName evidence="3">Two component regulator three Y domain-containing protein</fullName>
    </recommendedName>
</protein>
<feature type="transmembrane region" description="Helical" evidence="1">
    <location>
        <begin position="12"/>
        <end position="33"/>
    </location>
</feature>
<keyword evidence="1" id="KW-0812">Transmembrane</keyword>
<dbReference type="KEGG" id="osu:NT6N_19440"/>
<keyword evidence="1" id="KW-1133">Transmembrane helix</keyword>
<proteinExistence type="predicted"/>
<dbReference type="PROSITE" id="PS51257">
    <property type="entry name" value="PROKAR_LIPOPROTEIN"/>
    <property type="match status" value="1"/>
</dbReference>
<reference evidence="2" key="1">
    <citation type="submission" date="2024-07" db="EMBL/GenBank/DDBJ databases">
        <title>Complete genome sequence of Verrucomicrobiaceae bacterium NT6N.</title>
        <authorList>
            <person name="Huang C."/>
            <person name="Takami H."/>
            <person name="Hamasaki K."/>
        </authorList>
    </citation>
    <scope>NUCLEOTIDE SEQUENCE</scope>
    <source>
        <strain evidence="2">NT6N</strain>
    </source>
</reference>
<dbReference type="AlphaFoldDB" id="A0AAT9FLU5"/>
<keyword evidence="1" id="KW-0472">Membrane</keyword>
<evidence type="ECO:0000256" key="1">
    <source>
        <dbReference type="SAM" id="Phobius"/>
    </source>
</evidence>
<accession>A0AAT9FLU5</accession>
<evidence type="ECO:0008006" key="3">
    <source>
        <dbReference type="Google" id="ProtNLM"/>
    </source>
</evidence>
<sequence length="161" mass="17533">MGAKNHDVLILIHRAIFPILAIAFLSCGALWGASQIDFKDRTAIENKVSDNGSIELAWEKDPTVEVILEQSTDQDFKEASQRYQGTDAGSVITGLAEGVYFFRVKEAGAEWSDPLRVEVAFFPESKLYLLLSIGGIVVLATIGTIVIGAVRTCREERGATS</sequence>
<dbReference type="EMBL" id="AP026866">
    <property type="protein sequence ID" value="BDS06904.1"/>
    <property type="molecule type" value="Genomic_DNA"/>
</dbReference>
<name>A0AAT9FLU5_9BACT</name>
<organism evidence="2">
    <name type="scientific">Oceaniferula spumae</name>
    <dbReference type="NCBI Taxonomy" id="2979115"/>
    <lineage>
        <taxon>Bacteria</taxon>
        <taxon>Pseudomonadati</taxon>
        <taxon>Verrucomicrobiota</taxon>
        <taxon>Verrucomicrobiia</taxon>
        <taxon>Verrucomicrobiales</taxon>
        <taxon>Verrucomicrobiaceae</taxon>
        <taxon>Oceaniferula</taxon>
    </lineage>
</organism>
<evidence type="ECO:0000313" key="2">
    <source>
        <dbReference type="EMBL" id="BDS06904.1"/>
    </source>
</evidence>
<feature type="transmembrane region" description="Helical" evidence="1">
    <location>
        <begin position="127"/>
        <end position="150"/>
    </location>
</feature>